<feature type="transmembrane region" description="Helical" evidence="2">
    <location>
        <begin position="260"/>
        <end position="281"/>
    </location>
</feature>
<dbReference type="EMBL" id="JACHGR010000010">
    <property type="protein sequence ID" value="MBB6056818.1"/>
    <property type="molecule type" value="Genomic_DNA"/>
</dbReference>
<keyword evidence="7" id="KW-1185">Reference proteome</keyword>
<keyword evidence="2" id="KW-1133">Transmembrane helix</keyword>
<dbReference type="InterPro" id="IPR003660">
    <property type="entry name" value="HAMP_dom"/>
</dbReference>
<dbReference type="SMART" id="SM00052">
    <property type="entry name" value="EAL"/>
    <property type="match status" value="1"/>
</dbReference>
<dbReference type="InterPro" id="IPR029787">
    <property type="entry name" value="Nucleotide_cyclase"/>
</dbReference>
<comment type="caution">
    <text evidence="6">The sequence shown here is derived from an EMBL/GenBank/DDBJ whole genome shotgun (WGS) entry which is preliminary data.</text>
</comment>
<dbReference type="CDD" id="cd01949">
    <property type="entry name" value="GGDEF"/>
    <property type="match status" value="1"/>
</dbReference>
<feature type="transmembrane region" description="Helical" evidence="2">
    <location>
        <begin position="14"/>
        <end position="37"/>
    </location>
</feature>
<dbReference type="InterPro" id="IPR035919">
    <property type="entry name" value="EAL_sf"/>
</dbReference>
<dbReference type="CDD" id="cd01948">
    <property type="entry name" value="EAL"/>
    <property type="match status" value="1"/>
</dbReference>
<evidence type="ECO:0000259" key="4">
    <source>
        <dbReference type="PROSITE" id="PS50885"/>
    </source>
</evidence>
<dbReference type="GO" id="GO:0016020">
    <property type="term" value="C:membrane"/>
    <property type="evidence" value="ECO:0007669"/>
    <property type="project" value="InterPro"/>
</dbReference>
<proteinExistence type="predicted"/>
<dbReference type="Gene3D" id="3.30.70.270">
    <property type="match status" value="1"/>
</dbReference>
<dbReference type="Gene3D" id="3.20.20.450">
    <property type="entry name" value="EAL domain"/>
    <property type="match status" value="1"/>
</dbReference>
<dbReference type="InterPro" id="IPR007892">
    <property type="entry name" value="CHASE4"/>
</dbReference>
<evidence type="ECO:0000256" key="2">
    <source>
        <dbReference type="SAM" id="Phobius"/>
    </source>
</evidence>
<evidence type="ECO:0000313" key="7">
    <source>
        <dbReference type="Proteomes" id="UP000585721"/>
    </source>
</evidence>
<comment type="cofactor">
    <cofactor evidence="1">
        <name>Mg(2+)</name>
        <dbReference type="ChEBI" id="CHEBI:18420"/>
    </cofactor>
</comment>
<dbReference type="NCBIfam" id="TIGR00254">
    <property type="entry name" value="GGDEF"/>
    <property type="match status" value="1"/>
</dbReference>
<feature type="domain" description="GGDEF" evidence="5">
    <location>
        <begin position="373"/>
        <end position="504"/>
    </location>
</feature>
<dbReference type="PROSITE" id="PS50885">
    <property type="entry name" value="HAMP"/>
    <property type="match status" value="1"/>
</dbReference>
<evidence type="ECO:0000256" key="1">
    <source>
        <dbReference type="ARBA" id="ARBA00001946"/>
    </source>
</evidence>
<accession>A0A841GCC6</accession>
<evidence type="ECO:0000259" key="5">
    <source>
        <dbReference type="PROSITE" id="PS50887"/>
    </source>
</evidence>
<dbReference type="AlphaFoldDB" id="A0A841GCC6"/>
<dbReference type="PROSITE" id="PS50887">
    <property type="entry name" value="GGDEF"/>
    <property type="match status" value="1"/>
</dbReference>
<dbReference type="PANTHER" id="PTHR33121:SF79">
    <property type="entry name" value="CYCLIC DI-GMP PHOSPHODIESTERASE PDED-RELATED"/>
    <property type="match status" value="1"/>
</dbReference>
<evidence type="ECO:0000259" key="3">
    <source>
        <dbReference type="PROSITE" id="PS50883"/>
    </source>
</evidence>
<dbReference type="PROSITE" id="PS51257">
    <property type="entry name" value="PROKAR_LIPOPROTEIN"/>
    <property type="match status" value="1"/>
</dbReference>
<feature type="domain" description="HAMP" evidence="4">
    <location>
        <begin position="312"/>
        <end position="338"/>
    </location>
</feature>
<dbReference type="RefSeq" id="WP_188027538.1">
    <property type="nucleotide sequence ID" value="NZ_JACHGR010000010.1"/>
</dbReference>
<name>A0A841GCC6_9GAMM</name>
<dbReference type="PANTHER" id="PTHR33121">
    <property type="entry name" value="CYCLIC DI-GMP PHOSPHODIESTERASE PDEF"/>
    <property type="match status" value="1"/>
</dbReference>
<protein>
    <submittedName>
        <fullName evidence="6">Diguanylate cyclase (GGDEF)-like protein</fullName>
    </submittedName>
</protein>
<dbReference type="SUPFAM" id="SSF141868">
    <property type="entry name" value="EAL domain-like"/>
    <property type="match status" value="1"/>
</dbReference>
<feature type="domain" description="EAL" evidence="3">
    <location>
        <begin position="513"/>
        <end position="763"/>
    </location>
</feature>
<dbReference type="SMART" id="SM00267">
    <property type="entry name" value="GGDEF"/>
    <property type="match status" value="1"/>
</dbReference>
<dbReference type="GO" id="GO:0071111">
    <property type="term" value="F:cyclic-guanylate-specific phosphodiesterase activity"/>
    <property type="evidence" value="ECO:0007669"/>
    <property type="project" value="InterPro"/>
</dbReference>
<dbReference type="InterPro" id="IPR043128">
    <property type="entry name" value="Rev_trsase/Diguanyl_cyclase"/>
</dbReference>
<dbReference type="Pfam" id="PF00990">
    <property type="entry name" value="GGDEF"/>
    <property type="match status" value="1"/>
</dbReference>
<dbReference type="InterPro" id="IPR001633">
    <property type="entry name" value="EAL_dom"/>
</dbReference>
<sequence>MHTTRLHRQIVNRVGLIVIVLAFLVTASCISVMNWLYHKSDAEQVAAGLGKVELLLHNEQDELSRAVRDYAVWNDAYEYMSRPNLKFETDNFTQQSLNVMQLDFVAMMTAPDKVLFSSEINAVIPDPKTTPAINSPSLFAMLAKLPDWQKSTGEKTQPRSYLTFINGRPLLLAVSGIFDSLQQQPDNGLMIFGRYLDGLYLQRLQQLAESRLQLSVHTPEKPVARTAFHSEETASKRLTGWQVPELWLQVSTDINWQPRYMVMALFTGGLLLVLLFASWSLQHLLNRLVVARIETFADLAWRRKQGERVYWPVEGQNELDLLARTFNELMDEVQSAQKNMYDLSITDPLTSLGNRRGMEEHVVKMMTNCQLGASLSMLLMDLDGFKLINDSLGHAAGDLLLQEVAQRMRQVMRRQDKLFRLGGDEFAVLMPHTTAGQGQLLAQRLLDILEDPIHFGHHKLSVTGSVGVAEWDGEADGLELMRHADLAMYAAKRDGKSCVRLFEKGMSGVASERMTLEQELRRAIAERNIEPHFQPVIDTGSGNVVAVEMLARWQRNNQPVPALGFIRLAEDLGLIGQLSMQLLEKGLKALRRFRSHYPELRLQINISPLQFADPGLAASILQLVAEYDLPSTALAVELTEGAMSLYPEQVEQTMQQFVDAGVSLHLDDFGTGYSSLARLRDLPFDTVKLDRSFVMMLGEGDTTLSQAVFDMATGLQMDLIAEGVENQAEYEELQAIGYRQMQGFMFARPMPESALIDWLRAQAAA</sequence>
<evidence type="ECO:0000313" key="6">
    <source>
        <dbReference type="EMBL" id="MBB6056818.1"/>
    </source>
</evidence>
<keyword evidence="2" id="KW-0472">Membrane</keyword>
<dbReference type="InterPro" id="IPR000160">
    <property type="entry name" value="GGDEF_dom"/>
</dbReference>
<dbReference type="InterPro" id="IPR050706">
    <property type="entry name" value="Cyclic-di-GMP_PDE-like"/>
</dbReference>
<dbReference type="PROSITE" id="PS50883">
    <property type="entry name" value="EAL"/>
    <property type="match status" value="1"/>
</dbReference>
<dbReference type="Pfam" id="PF00563">
    <property type="entry name" value="EAL"/>
    <property type="match status" value="1"/>
</dbReference>
<dbReference type="FunFam" id="3.30.70.270:FF:000001">
    <property type="entry name" value="Diguanylate cyclase domain protein"/>
    <property type="match status" value="1"/>
</dbReference>
<dbReference type="GO" id="GO:0007165">
    <property type="term" value="P:signal transduction"/>
    <property type="evidence" value="ECO:0007669"/>
    <property type="project" value="InterPro"/>
</dbReference>
<dbReference type="Pfam" id="PF05228">
    <property type="entry name" value="CHASE4"/>
    <property type="match status" value="1"/>
</dbReference>
<reference evidence="6 7" key="1">
    <citation type="submission" date="2020-08" db="EMBL/GenBank/DDBJ databases">
        <title>Genomic Encyclopedia of Type Strains, Phase IV (KMG-IV): sequencing the most valuable type-strain genomes for metagenomic binning, comparative biology and taxonomic classification.</title>
        <authorList>
            <person name="Goeker M."/>
        </authorList>
    </citation>
    <scope>NUCLEOTIDE SEQUENCE [LARGE SCALE GENOMIC DNA]</scope>
    <source>
        <strain evidence="6 7">DSM 22975</strain>
    </source>
</reference>
<gene>
    <name evidence="6" type="ORF">HNR75_002765</name>
</gene>
<keyword evidence="2" id="KW-0812">Transmembrane</keyword>
<dbReference type="Proteomes" id="UP000585721">
    <property type="component" value="Unassembled WGS sequence"/>
</dbReference>
<organism evidence="6 7">
    <name type="scientific">Tolumonas osonensis</name>
    <dbReference type="NCBI Taxonomy" id="675874"/>
    <lineage>
        <taxon>Bacteria</taxon>
        <taxon>Pseudomonadati</taxon>
        <taxon>Pseudomonadota</taxon>
        <taxon>Gammaproteobacteria</taxon>
        <taxon>Aeromonadales</taxon>
        <taxon>Aeromonadaceae</taxon>
        <taxon>Tolumonas</taxon>
    </lineage>
</organism>
<dbReference type="SUPFAM" id="SSF55073">
    <property type="entry name" value="Nucleotide cyclase"/>
    <property type="match status" value="1"/>
</dbReference>